<gene>
    <name evidence="2" type="ORF">ACFSBX_07810</name>
</gene>
<evidence type="ECO:0000313" key="3">
    <source>
        <dbReference type="Proteomes" id="UP001597085"/>
    </source>
</evidence>
<name>A0ABD6CL19_9EURY</name>
<dbReference type="AlphaFoldDB" id="A0ABD6CL19"/>
<evidence type="ECO:0000256" key="1">
    <source>
        <dbReference type="SAM" id="Phobius"/>
    </source>
</evidence>
<dbReference type="InterPro" id="IPR055942">
    <property type="entry name" value="DUF7520"/>
</dbReference>
<feature type="transmembrane region" description="Helical" evidence="1">
    <location>
        <begin position="56"/>
        <end position="81"/>
    </location>
</feature>
<keyword evidence="1" id="KW-1133">Transmembrane helix</keyword>
<feature type="transmembrane region" description="Helical" evidence="1">
    <location>
        <begin position="16"/>
        <end position="36"/>
    </location>
</feature>
<protein>
    <recommendedName>
        <fullName evidence="4">Cox cluster protein</fullName>
    </recommendedName>
</protein>
<keyword evidence="3" id="KW-1185">Reference proteome</keyword>
<dbReference type="RefSeq" id="WP_256420395.1">
    <property type="nucleotide sequence ID" value="NZ_JANHDI010000002.1"/>
</dbReference>
<keyword evidence="1" id="KW-0812">Transmembrane</keyword>
<comment type="caution">
    <text evidence="2">The sequence shown here is derived from an EMBL/GenBank/DDBJ whole genome shotgun (WGS) entry which is preliminary data.</text>
</comment>
<dbReference type="EMBL" id="JBHUDK010000006">
    <property type="protein sequence ID" value="MFD1598863.1"/>
    <property type="molecule type" value="Genomic_DNA"/>
</dbReference>
<proteinExistence type="predicted"/>
<dbReference type="Proteomes" id="UP001597085">
    <property type="component" value="Unassembled WGS sequence"/>
</dbReference>
<organism evidence="2 3">
    <name type="scientific">Halobellus rarus</name>
    <dbReference type="NCBI Taxonomy" id="1126237"/>
    <lineage>
        <taxon>Archaea</taxon>
        <taxon>Methanobacteriati</taxon>
        <taxon>Methanobacteriota</taxon>
        <taxon>Stenosarchaea group</taxon>
        <taxon>Halobacteria</taxon>
        <taxon>Halobacteriales</taxon>
        <taxon>Haloferacaceae</taxon>
        <taxon>Halobellus</taxon>
    </lineage>
</organism>
<sequence>MHSDAEAGRAGLGRKIMLGVGATVVLLSGGIGWLVGSNGAVELSEAAVLGTEVTVPVTPAAVALYGIAVSTLLLGLLFALVELASRLEGDGGNSNAGR</sequence>
<keyword evidence="1" id="KW-0472">Membrane</keyword>
<evidence type="ECO:0000313" key="2">
    <source>
        <dbReference type="EMBL" id="MFD1598863.1"/>
    </source>
</evidence>
<accession>A0ABD6CL19</accession>
<dbReference type="Pfam" id="PF24364">
    <property type="entry name" value="DUF7520"/>
    <property type="match status" value="1"/>
</dbReference>
<reference evidence="2 3" key="1">
    <citation type="journal article" date="2019" name="Int. J. Syst. Evol. Microbiol.">
        <title>The Global Catalogue of Microorganisms (GCM) 10K type strain sequencing project: providing services to taxonomists for standard genome sequencing and annotation.</title>
        <authorList>
            <consortium name="The Broad Institute Genomics Platform"/>
            <consortium name="The Broad Institute Genome Sequencing Center for Infectious Disease"/>
            <person name="Wu L."/>
            <person name="Ma J."/>
        </authorList>
    </citation>
    <scope>NUCLEOTIDE SEQUENCE [LARGE SCALE GENOMIC DNA]</scope>
    <source>
        <strain evidence="2 3">CGMCC 1.12121</strain>
    </source>
</reference>
<evidence type="ECO:0008006" key="4">
    <source>
        <dbReference type="Google" id="ProtNLM"/>
    </source>
</evidence>